<organism evidence="2 3">
    <name type="scientific">Heliorestis convoluta</name>
    <dbReference type="NCBI Taxonomy" id="356322"/>
    <lineage>
        <taxon>Bacteria</taxon>
        <taxon>Bacillati</taxon>
        <taxon>Bacillota</taxon>
        <taxon>Clostridia</taxon>
        <taxon>Eubacteriales</taxon>
        <taxon>Heliobacteriaceae</taxon>
        <taxon>Heliorestis</taxon>
    </lineage>
</organism>
<evidence type="ECO:0000256" key="1">
    <source>
        <dbReference type="SAM" id="Phobius"/>
    </source>
</evidence>
<reference evidence="3" key="1">
    <citation type="submission" date="2019-11" db="EMBL/GenBank/DDBJ databases">
        <title>Genome sequence of Heliorestis convoluta strain HH, an alkaliphilic and minimalistic phototrophic bacterium from a soda lake in Egypt.</title>
        <authorList>
            <person name="Dewey E.D."/>
            <person name="Stokes L.M."/>
            <person name="Burchell B.M."/>
            <person name="Shaffer K.N."/>
            <person name="Huntington A.M."/>
            <person name="Baker J.M."/>
            <person name="Nadendla S."/>
            <person name="Giglio M.G."/>
            <person name="Touchman J.W."/>
            <person name="Blankenship R.E."/>
            <person name="Madigan M.T."/>
            <person name="Sattley W.M."/>
        </authorList>
    </citation>
    <scope>NUCLEOTIDE SEQUENCE [LARGE SCALE GENOMIC DNA]</scope>
    <source>
        <strain evidence="3">HH</strain>
    </source>
</reference>
<evidence type="ECO:0000313" key="2">
    <source>
        <dbReference type="EMBL" id="QGG46967.1"/>
    </source>
</evidence>
<keyword evidence="1" id="KW-1133">Transmembrane helix</keyword>
<sequence length="65" mass="7337">MISDEFWVKVKGKHIGAALILMLLGALLFGFNRWAGIVVLIVGAFWILYEIVKSSKDDTDKVKRD</sequence>
<feature type="transmembrane region" description="Helical" evidence="1">
    <location>
        <begin position="35"/>
        <end position="52"/>
    </location>
</feature>
<dbReference type="KEGG" id="hcv:FTV88_0791"/>
<keyword evidence="1" id="KW-0472">Membrane</keyword>
<dbReference type="EMBL" id="CP045875">
    <property type="protein sequence ID" value="QGG46967.1"/>
    <property type="molecule type" value="Genomic_DNA"/>
</dbReference>
<dbReference type="AlphaFoldDB" id="A0A5Q2MX01"/>
<keyword evidence="3" id="KW-1185">Reference proteome</keyword>
<evidence type="ECO:0000313" key="3">
    <source>
        <dbReference type="Proteomes" id="UP000366051"/>
    </source>
</evidence>
<dbReference type="Proteomes" id="UP000366051">
    <property type="component" value="Chromosome"/>
</dbReference>
<gene>
    <name evidence="2" type="ORF">FTV88_0791</name>
</gene>
<proteinExistence type="predicted"/>
<keyword evidence="1" id="KW-0812">Transmembrane</keyword>
<protein>
    <submittedName>
        <fullName evidence="2">Uncharacterized protein</fullName>
    </submittedName>
</protein>
<accession>A0A5Q2MX01</accession>
<name>A0A5Q2MX01_9FIRM</name>